<protein>
    <submittedName>
        <fullName evidence="3">Lipase 2</fullName>
    </submittedName>
</protein>
<evidence type="ECO:0000259" key="2">
    <source>
        <dbReference type="Pfam" id="PF00135"/>
    </source>
</evidence>
<feature type="signal peptide" evidence="1">
    <location>
        <begin position="1"/>
        <end position="19"/>
    </location>
</feature>
<organism evidence="3 4">
    <name type="scientific">Cyphellophora attinorum</name>
    <dbReference type="NCBI Taxonomy" id="1664694"/>
    <lineage>
        <taxon>Eukaryota</taxon>
        <taxon>Fungi</taxon>
        <taxon>Dikarya</taxon>
        <taxon>Ascomycota</taxon>
        <taxon>Pezizomycotina</taxon>
        <taxon>Eurotiomycetes</taxon>
        <taxon>Chaetothyriomycetidae</taxon>
        <taxon>Chaetothyriales</taxon>
        <taxon>Cyphellophoraceae</taxon>
        <taxon>Cyphellophora</taxon>
    </lineage>
</organism>
<dbReference type="OrthoDB" id="408631at2759"/>
<name>A0A0N0NLQ3_9EURO</name>
<sequence length="571" mass="63834">MLSAAYLFLLAMFSLLVLSLQGTSELPVVTVDLGYEIHEGHPSEGSGVSYHFRNIRYAMPPVDDLRFKAPVPATGSSNHTESGLTQRICPQAEYARKRVQQDLFDFVHLDGYHEREFDWDQAENWYANQAPYHQYSPHESETEDCLFLDIHVPCGVFQPSDERCSHNQYKRHGLEKVAAPVLIWIHDGDYVQGSKHSEDIESLAKELMLIEPIILVSINYRLGPLGWLAGPRLEGEGGIPNAALRDQRLAIEWVNKNIHLFGGDNQRVTLFGQGAGGGSIEHQITAFGGDQAVSFQRAVIISPAFVPRRAPDEGREKQSDLFLNYLGVQSFEEARRLDSSAIMRAAWYQVWNAAYANHEFGPRIDSDLVPDFPGTLLSEGKHARNLDIMVGHTDTEGVAIMPMRHHGNGAIELFLYQTLDTVAPLEELYPSESDGLDDTDRDSLIAAEVYTLCNTNYINKAFGNRTYAFELSDDLGTKNLGIRLYSNTSHASQNQDAGSMFERCLISFAATGDPSPGVDFYFPPQGNHATMVRFGTIWESIDIRTDPTSNKRCKFWQLQAGSKVTRPEDGN</sequence>
<evidence type="ECO:0000313" key="4">
    <source>
        <dbReference type="Proteomes" id="UP000038010"/>
    </source>
</evidence>
<reference evidence="3 4" key="1">
    <citation type="submission" date="2015-06" db="EMBL/GenBank/DDBJ databases">
        <title>Draft genome of the ant-associated black yeast Phialophora attae CBS 131958.</title>
        <authorList>
            <person name="Moreno L.F."/>
            <person name="Stielow B.J."/>
            <person name="de Hoog S."/>
            <person name="Vicente V.A."/>
            <person name="Weiss V.A."/>
            <person name="de Vries M."/>
            <person name="Cruz L.M."/>
            <person name="Souza E.M."/>
        </authorList>
    </citation>
    <scope>NUCLEOTIDE SEQUENCE [LARGE SCALE GENOMIC DNA]</scope>
    <source>
        <strain evidence="3 4">CBS 131958</strain>
    </source>
</reference>
<dbReference type="GeneID" id="28735428"/>
<keyword evidence="4" id="KW-1185">Reference proteome</keyword>
<dbReference type="ESTHER" id="9euro-a0a0n0nlq3">
    <property type="family name" value="Fungal_carboxylesterase_lipase"/>
</dbReference>
<dbReference type="AlphaFoldDB" id="A0A0N0NLQ3"/>
<dbReference type="VEuPathDB" id="FungiDB:AB675_3494"/>
<dbReference type="PANTHER" id="PTHR11559">
    <property type="entry name" value="CARBOXYLESTERASE"/>
    <property type="match status" value="1"/>
</dbReference>
<keyword evidence="1" id="KW-0732">Signal</keyword>
<dbReference type="Pfam" id="PF00135">
    <property type="entry name" value="COesterase"/>
    <property type="match status" value="1"/>
</dbReference>
<evidence type="ECO:0000313" key="3">
    <source>
        <dbReference type="EMBL" id="KPI39571.1"/>
    </source>
</evidence>
<gene>
    <name evidence="3" type="ORF">AB675_3494</name>
</gene>
<dbReference type="InterPro" id="IPR050309">
    <property type="entry name" value="Type-B_Carboxylest/Lipase"/>
</dbReference>
<dbReference type="STRING" id="1664694.A0A0N0NLQ3"/>
<feature type="chain" id="PRO_5005856773" evidence="1">
    <location>
        <begin position="20"/>
        <end position="571"/>
    </location>
</feature>
<dbReference type="SUPFAM" id="SSF53474">
    <property type="entry name" value="alpha/beta-Hydrolases"/>
    <property type="match status" value="1"/>
</dbReference>
<comment type="caution">
    <text evidence="3">The sequence shown here is derived from an EMBL/GenBank/DDBJ whole genome shotgun (WGS) entry which is preliminary data.</text>
</comment>
<feature type="domain" description="Carboxylesterase type B" evidence="2">
    <location>
        <begin position="48"/>
        <end position="408"/>
    </location>
</feature>
<dbReference type="RefSeq" id="XP_017999534.1">
    <property type="nucleotide sequence ID" value="XM_018143548.1"/>
</dbReference>
<dbReference type="InterPro" id="IPR029058">
    <property type="entry name" value="AB_hydrolase_fold"/>
</dbReference>
<dbReference type="InterPro" id="IPR002018">
    <property type="entry name" value="CarbesteraseB"/>
</dbReference>
<evidence type="ECO:0000256" key="1">
    <source>
        <dbReference type="SAM" id="SignalP"/>
    </source>
</evidence>
<dbReference type="EMBL" id="LFJN01000014">
    <property type="protein sequence ID" value="KPI39571.1"/>
    <property type="molecule type" value="Genomic_DNA"/>
</dbReference>
<dbReference type="Proteomes" id="UP000038010">
    <property type="component" value="Unassembled WGS sequence"/>
</dbReference>
<accession>A0A0N0NLQ3</accession>
<dbReference type="Gene3D" id="3.40.50.1820">
    <property type="entry name" value="alpha/beta hydrolase"/>
    <property type="match status" value="1"/>
</dbReference>
<proteinExistence type="predicted"/>